<dbReference type="Gene3D" id="3.30.420.610">
    <property type="entry name" value="LOTUS domain-like"/>
    <property type="match status" value="1"/>
</dbReference>
<dbReference type="Pfam" id="PF12872">
    <property type="entry name" value="OST-HTH"/>
    <property type="match status" value="1"/>
</dbReference>
<feature type="region of interest" description="Disordered" evidence="4">
    <location>
        <begin position="656"/>
        <end position="689"/>
    </location>
</feature>
<dbReference type="InterPro" id="IPR036770">
    <property type="entry name" value="Ankyrin_rpt-contain_sf"/>
</dbReference>
<evidence type="ECO:0000256" key="1">
    <source>
        <dbReference type="ARBA" id="ARBA00022737"/>
    </source>
</evidence>
<dbReference type="Pfam" id="PF00023">
    <property type="entry name" value="Ank"/>
    <property type="match status" value="1"/>
</dbReference>
<gene>
    <name evidence="6" type="ORF">ANE_LOCUS14829</name>
</gene>
<dbReference type="Gene3D" id="1.25.40.20">
    <property type="entry name" value="Ankyrin repeat-containing domain"/>
    <property type="match status" value="2"/>
</dbReference>
<feature type="region of interest" description="Disordered" evidence="4">
    <location>
        <begin position="616"/>
        <end position="642"/>
    </location>
</feature>
<dbReference type="PANTHER" id="PTHR24203:SF86">
    <property type="entry name" value="PROTEASOME 26S SUBUNIT, NON-ATPASE 10"/>
    <property type="match status" value="1"/>
</dbReference>
<evidence type="ECO:0000313" key="6">
    <source>
        <dbReference type="EMBL" id="VVB04385.1"/>
    </source>
</evidence>
<evidence type="ECO:0000259" key="5">
    <source>
        <dbReference type="PROSITE" id="PS51644"/>
    </source>
</evidence>
<dbReference type="SUPFAM" id="SSF48403">
    <property type="entry name" value="Ankyrin repeat"/>
    <property type="match status" value="1"/>
</dbReference>
<dbReference type="AlphaFoldDB" id="A0A565BSP9"/>
<dbReference type="PANTHER" id="PTHR24203">
    <property type="entry name" value="ANKYRIN REPEAT FAMILY PROTEIN"/>
    <property type="match status" value="1"/>
</dbReference>
<reference evidence="6" key="1">
    <citation type="submission" date="2019-07" db="EMBL/GenBank/DDBJ databases">
        <authorList>
            <person name="Dittberner H."/>
        </authorList>
    </citation>
    <scope>NUCLEOTIDE SEQUENCE [LARGE SCALE GENOMIC DNA]</scope>
</reference>
<comment type="caution">
    <text evidence="6">The sequence shown here is derived from an EMBL/GenBank/DDBJ whole genome shotgun (WGS) entry which is preliminary data.</text>
</comment>
<dbReference type="PROSITE" id="PS50297">
    <property type="entry name" value="ANK_REP_REGION"/>
    <property type="match status" value="2"/>
</dbReference>
<feature type="repeat" description="ANK" evidence="3">
    <location>
        <begin position="148"/>
        <end position="180"/>
    </location>
</feature>
<sequence length="891" mass="99395">MRRCLSSASKLFLRKKTLRDRSLFFVFRRRKSGVRAPLNFDFGEIFDSWGKIPNNHYSAGKISPDGSYDAAEDKESFAFLDSVLKDDKSEFVSHAKRLFNGEELESGRFESLKLLNVCCGYDSINCASSIINGDVGSVPYINDVDAGSGFSPLHAAAEANAPRCVEMLLKRRARTDIKSKDGRGLVPLELSLCNGSLHVTWNPNGDSIGDLILQLGDKDMTVVKLLAEKTKDLETVACTFARAGAIVPLTTLLIVATDRIREATVALQDDDDIMPKPKTTIYESVIQEALRSNSSMQSVCNQKRMLLLQEIELLQLFGAAVFSEFVDKQTSSLMTIVQAGDEAVLELLVNTNIDVNETDAEGNTVLQCSLKGSSVPHKQQTRIMNLLIAHGARITQKNKLGLSAAHFAAAIGNLSALEFLLAANPELVHAKTVIKETPLFFAVKNNHLDCVELLLQCGASTEIHNLRKQRPIELTQSQDIRFLLNPTNISCFSKETELAQLRSAVPPTKADDKETSFQGTSVPLWLKKFEKWLPRYLQDSSDSFGRTRYPLSSLKADFHATFGMDLDHSSLGFSKLIDFVKSFPKLCQMKVVPVGKSGPATHWVLLPSKFPQLKGRPPEPLIISNNESRSPNKLKASSTPDPICSDSFIQQTPVSKTLKPEPEPQPPLVASYSNHAQVSKSLKPEPEPQLHLASSYSNHAHVSKTLKPEPEPFLAASYNNHHQLKHPVLETLAKIRNSTSIFFLREFDFYQVRAIPLSAPFFHISNPVIDFLTREVSYLQSYETSLRQGMCFWCNKSMLLWANFPCRHKLWCSSCKQEVTQSAGRDSLEEQHRCVVCDVKVERFILSPPFGFDHNGLPNDAELATSFLQFLSIRNTMYKQQTIAQIHHHGT</sequence>
<dbReference type="InterPro" id="IPR041966">
    <property type="entry name" value="LOTUS-like"/>
</dbReference>
<feature type="compositionally biased region" description="Polar residues" evidence="4">
    <location>
        <begin position="671"/>
        <end position="680"/>
    </location>
</feature>
<dbReference type="CDD" id="cd08824">
    <property type="entry name" value="LOTUS"/>
    <property type="match status" value="1"/>
</dbReference>
<organism evidence="6 7">
    <name type="scientific">Arabis nemorensis</name>
    <dbReference type="NCBI Taxonomy" id="586526"/>
    <lineage>
        <taxon>Eukaryota</taxon>
        <taxon>Viridiplantae</taxon>
        <taxon>Streptophyta</taxon>
        <taxon>Embryophyta</taxon>
        <taxon>Tracheophyta</taxon>
        <taxon>Spermatophyta</taxon>
        <taxon>Magnoliopsida</taxon>
        <taxon>eudicotyledons</taxon>
        <taxon>Gunneridae</taxon>
        <taxon>Pentapetalae</taxon>
        <taxon>rosids</taxon>
        <taxon>malvids</taxon>
        <taxon>Brassicales</taxon>
        <taxon>Brassicaceae</taxon>
        <taxon>Arabideae</taxon>
        <taxon>Arabis</taxon>
    </lineage>
</organism>
<dbReference type="OrthoDB" id="673776at2759"/>
<protein>
    <recommendedName>
        <fullName evidence="5">HTH OST-type domain-containing protein</fullName>
    </recommendedName>
</protein>
<keyword evidence="2 3" id="KW-0040">ANK repeat</keyword>
<dbReference type="SMART" id="SM00248">
    <property type="entry name" value="ANK"/>
    <property type="match status" value="5"/>
</dbReference>
<feature type="compositionally biased region" description="Polar residues" evidence="4">
    <location>
        <begin position="623"/>
        <end position="640"/>
    </location>
</feature>
<dbReference type="PROSITE" id="PS51644">
    <property type="entry name" value="HTH_OST"/>
    <property type="match status" value="1"/>
</dbReference>
<feature type="repeat" description="ANK" evidence="3">
    <location>
        <begin position="434"/>
        <end position="466"/>
    </location>
</feature>
<keyword evidence="7" id="KW-1185">Reference proteome</keyword>
<evidence type="ECO:0000256" key="2">
    <source>
        <dbReference type="ARBA" id="ARBA00023043"/>
    </source>
</evidence>
<proteinExistence type="predicted"/>
<feature type="domain" description="HTH OST-type" evidence="5">
    <location>
        <begin position="529"/>
        <end position="608"/>
    </location>
</feature>
<evidence type="ECO:0000256" key="3">
    <source>
        <dbReference type="PROSITE-ProRule" id="PRU00023"/>
    </source>
</evidence>
<dbReference type="InterPro" id="IPR002110">
    <property type="entry name" value="Ankyrin_rpt"/>
</dbReference>
<dbReference type="PROSITE" id="PS50088">
    <property type="entry name" value="ANK_REPEAT"/>
    <property type="match status" value="2"/>
</dbReference>
<evidence type="ECO:0000313" key="7">
    <source>
        <dbReference type="Proteomes" id="UP000489600"/>
    </source>
</evidence>
<name>A0A565BSP9_9BRAS</name>
<dbReference type="EMBL" id="CABITT030000005">
    <property type="protein sequence ID" value="VVB04385.1"/>
    <property type="molecule type" value="Genomic_DNA"/>
</dbReference>
<dbReference type="Pfam" id="PF12796">
    <property type="entry name" value="Ank_2"/>
    <property type="match status" value="1"/>
</dbReference>
<keyword evidence="1" id="KW-0677">Repeat</keyword>
<dbReference type="InterPro" id="IPR025605">
    <property type="entry name" value="OST-HTH/LOTUS_dom"/>
</dbReference>
<evidence type="ECO:0000256" key="4">
    <source>
        <dbReference type="SAM" id="MobiDB-lite"/>
    </source>
</evidence>
<dbReference type="Proteomes" id="UP000489600">
    <property type="component" value="Unassembled WGS sequence"/>
</dbReference>
<accession>A0A565BSP9</accession>